<keyword evidence="5 6" id="KW-0472">Membrane</keyword>
<accession>C2MBA0</accession>
<evidence type="ECO:0000256" key="6">
    <source>
        <dbReference type="RuleBase" id="RU004379"/>
    </source>
</evidence>
<protein>
    <recommendedName>
        <fullName evidence="9">Inner membrane protein YbhL</fullName>
    </recommendedName>
</protein>
<dbReference type="eggNOG" id="COG0670">
    <property type="taxonomic scope" value="Bacteria"/>
</dbReference>
<organism evidence="7 8">
    <name type="scientific">Porphyromonas uenonis 60-3</name>
    <dbReference type="NCBI Taxonomy" id="596327"/>
    <lineage>
        <taxon>Bacteria</taxon>
        <taxon>Pseudomonadati</taxon>
        <taxon>Bacteroidota</taxon>
        <taxon>Bacteroidia</taxon>
        <taxon>Bacteroidales</taxon>
        <taxon>Porphyromonadaceae</taxon>
        <taxon>Porphyromonas</taxon>
    </lineage>
</organism>
<comment type="caution">
    <text evidence="7">The sequence shown here is derived from an EMBL/GenBank/DDBJ whole genome shotgun (WGS) entry which is preliminary data.</text>
</comment>
<feature type="transmembrane region" description="Helical" evidence="6">
    <location>
        <begin position="92"/>
        <end position="113"/>
    </location>
</feature>
<comment type="subcellular location">
    <subcellularLocation>
        <location evidence="1">Membrane</location>
        <topology evidence="1">Multi-pass membrane protein</topology>
    </subcellularLocation>
</comment>
<evidence type="ECO:0000256" key="5">
    <source>
        <dbReference type="ARBA" id="ARBA00023136"/>
    </source>
</evidence>
<evidence type="ECO:0000313" key="7">
    <source>
        <dbReference type="EMBL" id="EEK17003.1"/>
    </source>
</evidence>
<feature type="transmembrane region" description="Helical" evidence="6">
    <location>
        <begin position="58"/>
        <end position="80"/>
    </location>
</feature>
<evidence type="ECO:0000256" key="4">
    <source>
        <dbReference type="ARBA" id="ARBA00022989"/>
    </source>
</evidence>
<evidence type="ECO:0000256" key="1">
    <source>
        <dbReference type="ARBA" id="ARBA00004141"/>
    </source>
</evidence>
<evidence type="ECO:0008006" key="9">
    <source>
        <dbReference type="Google" id="ProtNLM"/>
    </source>
</evidence>
<feature type="transmembrane region" description="Helical" evidence="6">
    <location>
        <begin position="214"/>
        <end position="234"/>
    </location>
</feature>
<dbReference type="AlphaFoldDB" id="C2MBA0"/>
<feature type="transmembrane region" description="Helical" evidence="6">
    <location>
        <begin position="34"/>
        <end position="52"/>
    </location>
</feature>
<dbReference type="EMBL" id="ACLR01000120">
    <property type="protein sequence ID" value="EEK17003.1"/>
    <property type="molecule type" value="Genomic_DNA"/>
</dbReference>
<gene>
    <name evidence="7" type="ORF">PORUE0001_0077</name>
</gene>
<evidence type="ECO:0000256" key="3">
    <source>
        <dbReference type="ARBA" id="ARBA00022692"/>
    </source>
</evidence>
<sequence>MTTPPPYNPSNDTASEGQTYMVAPLVSTVMRKTFGWMAMCLLITALTAMGFVNSGLFYHIASSGAMWLLIIAELVLVFVLSARINKMSVATATIMLIVYSALNGVTLSFIFVVYSLGSIAKTFFITTGMFGVMALVGATTKRDLSKLGSILFMALIGLIIASLVNIFLRSSGLDWIISLIGVVLFTALTAYDVQRVKQLAAESDLYDDTQVGRLAVISALSLYLDFINLFLYLLRFFGRK</sequence>
<dbReference type="PANTHER" id="PTHR23291:SF50">
    <property type="entry name" value="PROTEIN LIFEGUARD 4"/>
    <property type="match status" value="1"/>
</dbReference>
<dbReference type="CDD" id="cd10432">
    <property type="entry name" value="BI-1-like_bacterial"/>
    <property type="match status" value="1"/>
</dbReference>
<dbReference type="PANTHER" id="PTHR23291">
    <property type="entry name" value="BAX INHIBITOR-RELATED"/>
    <property type="match status" value="1"/>
</dbReference>
<proteinExistence type="inferred from homology"/>
<feature type="transmembrane region" description="Helical" evidence="6">
    <location>
        <begin position="150"/>
        <end position="169"/>
    </location>
</feature>
<dbReference type="Proteomes" id="UP000003303">
    <property type="component" value="Unassembled WGS sequence"/>
</dbReference>
<dbReference type="RefSeq" id="WP_007365148.1">
    <property type="nucleotide sequence ID" value="NZ_ACLR01000120.1"/>
</dbReference>
<keyword evidence="8" id="KW-1185">Reference proteome</keyword>
<keyword evidence="4 6" id="KW-1133">Transmembrane helix</keyword>
<dbReference type="STRING" id="596327.PORUE0001_0077"/>
<dbReference type="OrthoDB" id="9793828at2"/>
<name>C2MBA0_9PORP</name>
<feature type="transmembrane region" description="Helical" evidence="6">
    <location>
        <begin position="175"/>
        <end position="193"/>
    </location>
</feature>
<feature type="transmembrane region" description="Helical" evidence="6">
    <location>
        <begin position="119"/>
        <end position="138"/>
    </location>
</feature>
<dbReference type="GO" id="GO:0005886">
    <property type="term" value="C:plasma membrane"/>
    <property type="evidence" value="ECO:0007669"/>
    <property type="project" value="TreeGrafter"/>
</dbReference>
<dbReference type="InterPro" id="IPR006214">
    <property type="entry name" value="Bax_inhibitor_1-related"/>
</dbReference>
<keyword evidence="3 6" id="KW-0812">Transmembrane</keyword>
<evidence type="ECO:0000256" key="2">
    <source>
        <dbReference type="ARBA" id="ARBA00010350"/>
    </source>
</evidence>
<reference evidence="7 8" key="1">
    <citation type="submission" date="2009-04" db="EMBL/GenBank/DDBJ databases">
        <authorList>
            <person name="Sebastian Y."/>
            <person name="Madupu R."/>
            <person name="Durkin A.S."/>
            <person name="Torralba M."/>
            <person name="Methe B."/>
            <person name="Sutton G.G."/>
            <person name="Strausberg R.L."/>
            <person name="Nelson K.E."/>
        </authorList>
    </citation>
    <scope>NUCLEOTIDE SEQUENCE [LARGE SCALE GENOMIC DNA]</scope>
    <source>
        <strain evidence="7 8">60-3</strain>
    </source>
</reference>
<comment type="similarity">
    <text evidence="2 6">Belongs to the BI1 family.</text>
</comment>
<evidence type="ECO:0000313" key="8">
    <source>
        <dbReference type="Proteomes" id="UP000003303"/>
    </source>
</evidence>
<dbReference type="Pfam" id="PF01027">
    <property type="entry name" value="Bax1-I"/>
    <property type="match status" value="1"/>
</dbReference>